<dbReference type="FunFam" id="1.25.40.10:FF:000090">
    <property type="entry name" value="Pentatricopeptide repeat-containing protein, chloroplastic"/>
    <property type="match status" value="1"/>
</dbReference>
<feature type="repeat" description="PPR" evidence="6">
    <location>
        <begin position="304"/>
        <end position="338"/>
    </location>
</feature>
<feature type="repeat" description="PPR" evidence="6">
    <location>
        <begin position="195"/>
        <end position="229"/>
    </location>
</feature>
<dbReference type="InterPro" id="IPR002885">
    <property type="entry name" value="PPR_rpt"/>
</dbReference>
<protein>
    <submittedName>
        <fullName evidence="7">Pentatricopeptide repeat-containing protein</fullName>
    </submittedName>
</protein>
<dbReference type="FunFam" id="1.25.40.10:FF:000395">
    <property type="entry name" value="Pentatricopeptide repeat-containing protein chloroplastic"/>
    <property type="match status" value="1"/>
</dbReference>
<dbReference type="GO" id="GO:0009507">
    <property type="term" value="C:chloroplast"/>
    <property type="evidence" value="ECO:0007669"/>
    <property type="project" value="UniProtKB-SubCell"/>
</dbReference>
<sequence>MQPSGGSSGATFFALLADYRSLLARSLPPPAVVFPPLLRACASSAALLPLGSALHLQALLFGHAPADPFVSSSLLHFYCSSGSLTSARRFFDENPHKSSVITWSALIAAHSRAGCPAAAFSLLGDMRRCDVRPNSVTFLSLLPLDLLPLQCLHASAVRLGLEADLPLANSLVNAYGRCGSVSLARRLFDSMPERDVVSWNSVISSYSKVGCVREAFDLFAEMRSEGIHMDRITYGSLVSSIVANTDEGRSKELVRLGKLVHAALLTSGHGLDAHVETALVGMYLKLGEYEYAFLLFDRSSDRRDVVSWSAMISGLVQSGRADKALIIFQQMLSSGLAPTTSTLASAFSACAQLASSKVGASIHGHVIRQGLHLDVAAQNSLVSMYAKCGGMRQSLHLFEAMGDRDLVSWNSAISGYAQNGHLAQAFFLFDKMRMASQRPDTITVVTLLQVCASMGALHHGKLVHNFVIRHEIAPTISLDTSLVDMYAKCGDLEAALRCFTSMPEQDVVSWGSIIAGYGSHGMGDSAIQVYNDFCIKGMKPNDVIFLAVLSACSHAGLVPEGLGILKSMTEQFSLEPCIEHWGCIIDLLCKAGRLEEALGFVNTMSPRPTADVLGILLDACRANGFVSLAEAVATRITALRPDAANSYVQLAHSYAAMRRWEGVGDAWMQMKARGLKKAPAWSFIELNGIITTFFAEHQTHPQHDEIIFLLKVLNSEMRGLGKSSTFWRSEIGLLDFVVN</sequence>
<dbReference type="PANTHER" id="PTHR47926">
    <property type="entry name" value="PENTATRICOPEPTIDE REPEAT-CONTAINING PROTEIN"/>
    <property type="match status" value="1"/>
</dbReference>
<evidence type="ECO:0000256" key="2">
    <source>
        <dbReference type="ARBA" id="ARBA00022528"/>
    </source>
</evidence>
<dbReference type="PANTHER" id="PTHR47926:SF451">
    <property type="entry name" value="TETRATRICOPEPTIDE-LIKE HELICAL DOMAIN SUPERFAMILY"/>
    <property type="match status" value="1"/>
</dbReference>
<dbReference type="AlphaFoldDB" id="A0AAQ3PXY6"/>
<evidence type="ECO:0000256" key="5">
    <source>
        <dbReference type="ARBA" id="ARBA00022946"/>
    </source>
</evidence>
<dbReference type="InterPro" id="IPR046960">
    <property type="entry name" value="PPR_At4g14850-like_plant"/>
</dbReference>
<feature type="repeat" description="PPR" evidence="6">
    <location>
        <begin position="164"/>
        <end position="194"/>
    </location>
</feature>
<evidence type="ECO:0000256" key="4">
    <source>
        <dbReference type="ARBA" id="ARBA00022737"/>
    </source>
</evidence>
<comment type="subcellular location">
    <subcellularLocation>
        <location evidence="1">Plastid</location>
        <location evidence="1">Chloroplast</location>
    </subcellularLocation>
</comment>
<evidence type="ECO:0000313" key="8">
    <source>
        <dbReference type="Proteomes" id="UP001327560"/>
    </source>
</evidence>
<dbReference type="Pfam" id="PF13041">
    <property type="entry name" value="PPR_2"/>
    <property type="match status" value="4"/>
</dbReference>
<dbReference type="NCBIfam" id="TIGR00756">
    <property type="entry name" value="PPR"/>
    <property type="match status" value="7"/>
</dbReference>
<keyword evidence="8" id="KW-1185">Reference proteome</keyword>
<dbReference type="InterPro" id="IPR011990">
    <property type="entry name" value="TPR-like_helical_dom_sf"/>
</dbReference>
<reference evidence="7 8" key="1">
    <citation type="submission" date="2023-10" db="EMBL/GenBank/DDBJ databases">
        <title>Chromosome-scale genome assembly provides insights into flower coloration mechanisms of Canna indica.</title>
        <authorList>
            <person name="Li C."/>
        </authorList>
    </citation>
    <scope>NUCLEOTIDE SEQUENCE [LARGE SCALE GENOMIC DNA]</scope>
    <source>
        <tissue evidence="7">Flower</tissue>
    </source>
</reference>
<proteinExistence type="predicted"/>
<dbReference type="FunFam" id="1.25.40.10:FF:000396">
    <property type="entry name" value="Pentatricopeptide repeat-containing protein At2g36730"/>
    <property type="match status" value="1"/>
</dbReference>
<accession>A0AAQ3PXY6</accession>
<feature type="repeat" description="PPR" evidence="6">
    <location>
        <begin position="405"/>
        <end position="439"/>
    </location>
</feature>
<dbReference type="PROSITE" id="PS51375">
    <property type="entry name" value="PPR"/>
    <property type="match status" value="6"/>
</dbReference>
<evidence type="ECO:0000256" key="1">
    <source>
        <dbReference type="ARBA" id="ARBA00004229"/>
    </source>
</evidence>
<dbReference type="GO" id="GO:0009451">
    <property type="term" value="P:RNA modification"/>
    <property type="evidence" value="ECO:0007669"/>
    <property type="project" value="InterPro"/>
</dbReference>
<evidence type="ECO:0000313" key="7">
    <source>
        <dbReference type="EMBL" id="WOK92565.1"/>
    </source>
</evidence>
<evidence type="ECO:0000256" key="3">
    <source>
        <dbReference type="ARBA" id="ARBA00022640"/>
    </source>
</evidence>
<feature type="repeat" description="PPR" evidence="6">
    <location>
        <begin position="506"/>
        <end position="540"/>
    </location>
</feature>
<organism evidence="7 8">
    <name type="scientific">Canna indica</name>
    <name type="common">Indian-shot</name>
    <dbReference type="NCBI Taxonomy" id="4628"/>
    <lineage>
        <taxon>Eukaryota</taxon>
        <taxon>Viridiplantae</taxon>
        <taxon>Streptophyta</taxon>
        <taxon>Embryophyta</taxon>
        <taxon>Tracheophyta</taxon>
        <taxon>Spermatophyta</taxon>
        <taxon>Magnoliopsida</taxon>
        <taxon>Liliopsida</taxon>
        <taxon>Zingiberales</taxon>
        <taxon>Cannaceae</taxon>
        <taxon>Canna</taxon>
    </lineage>
</organism>
<feature type="repeat" description="PPR" evidence="6">
    <location>
        <begin position="99"/>
        <end position="133"/>
    </location>
</feature>
<evidence type="ECO:0000256" key="6">
    <source>
        <dbReference type="PROSITE-ProRule" id="PRU00708"/>
    </source>
</evidence>
<keyword evidence="3" id="KW-0934">Plastid</keyword>
<dbReference type="Gene3D" id="1.25.40.10">
    <property type="entry name" value="Tetratricopeptide repeat domain"/>
    <property type="match status" value="5"/>
</dbReference>
<dbReference type="EMBL" id="CP136890">
    <property type="protein sequence ID" value="WOK92565.1"/>
    <property type="molecule type" value="Genomic_DNA"/>
</dbReference>
<dbReference type="Proteomes" id="UP001327560">
    <property type="component" value="Chromosome 1"/>
</dbReference>
<keyword evidence="2" id="KW-0150">Chloroplast</keyword>
<dbReference type="Pfam" id="PF01535">
    <property type="entry name" value="PPR"/>
    <property type="match status" value="5"/>
</dbReference>
<name>A0AAQ3PXY6_9LILI</name>
<dbReference type="FunFam" id="1.25.40.10:FF:000343">
    <property type="entry name" value="Pentatricopeptide repeat-containing protein At3g58590"/>
    <property type="match status" value="1"/>
</dbReference>
<keyword evidence="5" id="KW-0809">Transit peptide</keyword>
<dbReference type="GO" id="GO:0003723">
    <property type="term" value="F:RNA binding"/>
    <property type="evidence" value="ECO:0007669"/>
    <property type="project" value="InterPro"/>
</dbReference>
<keyword evidence="4" id="KW-0677">Repeat</keyword>
<gene>
    <name evidence="7" type="ORF">Cni_G01256</name>
</gene>